<reference evidence="3" key="1">
    <citation type="submission" date="2017-09" db="EMBL/GenBank/DDBJ databases">
        <title>Depth-based differentiation of microbial function through sediment-hosted aquifers and enrichment of novel symbionts in the deep terrestrial subsurface.</title>
        <authorList>
            <person name="Probst A.J."/>
            <person name="Ladd B."/>
            <person name="Jarett J.K."/>
            <person name="Geller-Mcgrath D.E."/>
            <person name="Sieber C.M.K."/>
            <person name="Emerson J.B."/>
            <person name="Anantharaman K."/>
            <person name="Thomas B.C."/>
            <person name="Malmstrom R."/>
            <person name="Stieglmeier M."/>
            <person name="Klingl A."/>
            <person name="Woyke T."/>
            <person name="Ryan C.M."/>
            <person name="Banfield J.F."/>
        </authorList>
    </citation>
    <scope>NUCLEOTIDE SEQUENCE [LARGE SCALE GENOMIC DNA]</scope>
</reference>
<dbReference type="EMBL" id="PFBD01000010">
    <property type="protein sequence ID" value="PIR87287.1"/>
    <property type="molecule type" value="Genomic_DNA"/>
</dbReference>
<feature type="transmembrane region" description="Helical" evidence="1">
    <location>
        <begin position="12"/>
        <end position="34"/>
    </location>
</feature>
<keyword evidence="1" id="KW-1133">Transmembrane helix</keyword>
<sequence>MRIACEGQTAGLLRLMGALVVSTIVALLSTAGLAVLELIGDSASGAIIIDSASVYARAFAVPLSVALATYYLFVGDLLRSRTNRIAFAWIPAVLAAAYFTVSVLQIGGMGR</sequence>
<feature type="transmembrane region" description="Helical" evidence="1">
    <location>
        <begin position="54"/>
        <end position="73"/>
    </location>
</feature>
<proteinExistence type="predicted"/>
<dbReference type="Proteomes" id="UP000229526">
    <property type="component" value="Unassembled WGS sequence"/>
</dbReference>
<organism evidence="2 3">
    <name type="scientific">Candidatus Harrisonbacteria bacterium CG10_big_fil_rev_8_21_14_0_10_49_15</name>
    <dbReference type="NCBI Taxonomy" id="1974587"/>
    <lineage>
        <taxon>Bacteria</taxon>
        <taxon>Candidatus Harrisoniibacteriota</taxon>
    </lineage>
</organism>
<evidence type="ECO:0000313" key="3">
    <source>
        <dbReference type="Proteomes" id="UP000229526"/>
    </source>
</evidence>
<dbReference type="AlphaFoldDB" id="A0A2H0ULL1"/>
<accession>A0A2H0ULL1</accession>
<keyword evidence="1" id="KW-0472">Membrane</keyword>
<keyword evidence="1" id="KW-0812">Transmembrane</keyword>
<evidence type="ECO:0000313" key="2">
    <source>
        <dbReference type="EMBL" id="PIR87287.1"/>
    </source>
</evidence>
<comment type="caution">
    <text evidence="2">The sequence shown here is derived from an EMBL/GenBank/DDBJ whole genome shotgun (WGS) entry which is preliminary data.</text>
</comment>
<gene>
    <name evidence="2" type="ORF">COU11_01220</name>
</gene>
<protein>
    <submittedName>
        <fullName evidence="2">Uncharacterized protein</fullName>
    </submittedName>
</protein>
<evidence type="ECO:0000256" key="1">
    <source>
        <dbReference type="SAM" id="Phobius"/>
    </source>
</evidence>
<name>A0A2H0ULL1_9BACT</name>
<feature type="transmembrane region" description="Helical" evidence="1">
    <location>
        <begin position="85"/>
        <end position="106"/>
    </location>
</feature>